<evidence type="ECO:0000256" key="4">
    <source>
        <dbReference type="ARBA" id="ARBA00022729"/>
    </source>
</evidence>
<dbReference type="OrthoDB" id="2146436at2759"/>
<comment type="caution">
    <text evidence="10">The sequence shown here is derived from an EMBL/GenBank/DDBJ whole genome shotgun (WGS) entry which is preliminary data.</text>
</comment>
<dbReference type="GO" id="GO:0098552">
    <property type="term" value="C:side of membrane"/>
    <property type="evidence" value="ECO:0007669"/>
    <property type="project" value="UniProtKB-KW"/>
</dbReference>
<dbReference type="KEGG" id="more:E1B28_001304"/>
<evidence type="ECO:0000256" key="8">
    <source>
        <dbReference type="SAM" id="SignalP"/>
    </source>
</evidence>
<dbReference type="AlphaFoldDB" id="A0A9P7V3A8"/>
<keyword evidence="5" id="KW-0472">Membrane</keyword>
<evidence type="ECO:0000256" key="3">
    <source>
        <dbReference type="ARBA" id="ARBA00022622"/>
    </source>
</evidence>
<evidence type="ECO:0000256" key="2">
    <source>
        <dbReference type="ARBA" id="ARBA00022475"/>
    </source>
</evidence>
<keyword evidence="7" id="KW-0449">Lipoprotein</keyword>
<dbReference type="Pfam" id="PF20238">
    <property type="entry name" value="BIM1-like_dom"/>
    <property type="match status" value="1"/>
</dbReference>
<evidence type="ECO:0000313" key="10">
    <source>
        <dbReference type="EMBL" id="KAG7099453.1"/>
    </source>
</evidence>
<protein>
    <recommendedName>
        <fullName evidence="9">Copper acquisition factor BIM1-like domain-containing protein</fullName>
    </recommendedName>
</protein>
<name>A0A9P7V3A8_9AGAR</name>
<dbReference type="InterPro" id="IPR046936">
    <property type="entry name" value="BIM1-like"/>
</dbReference>
<evidence type="ECO:0000259" key="9">
    <source>
        <dbReference type="Pfam" id="PF20238"/>
    </source>
</evidence>
<evidence type="ECO:0000256" key="5">
    <source>
        <dbReference type="ARBA" id="ARBA00023136"/>
    </source>
</evidence>
<keyword evidence="3" id="KW-0336">GPI-anchor</keyword>
<keyword evidence="2" id="KW-1003">Cell membrane</keyword>
<feature type="chain" id="PRO_5040119559" description="Copper acquisition factor BIM1-like domain-containing protein" evidence="8">
    <location>
        <begin position="20"/>
        <end position="160"/>
    </location>
</feature>
<keyword evidence="11" id="KW-1185">Reference proteome</keyword>
<dbReference type="PANTHER" id="PTHR34992">
    <property type="entry name" value="HYPHAL ANASTAMOSIS-7 PROTEIN"/>
    <property type="match status" value="1"/>
</dbReference>
<dbReference type="Proteomes" id="UP001049176">
    <property type="component" value="Chromosome 1"/>
</dbReference>
<feature type="domain" description="Copper acquisition factor BIM1-like" evidence="9">
    <location>
        <begin position="18"/>
        <end position="145"/>
    </location>
</feature>
<dbReference type="GO" id="GO:0005886">
    <property type="term" value="C:plasma membrane"/>
    <property type="evidence" value="ECO:0007669"/>
    <property type="project" value="UniProtKB-SubCell"/>
</dbReference>
<dbReference type="EMBL" id="CM032181">
    <property type="protein sequence ID" value="KAG7099453.1"/>
    <property type="molecule type" value="Genomic_DNA"/>
</dbReference>
<gene>
    <name evidence="10" type="ORF">E1B28_001304</name>
</gene>
<keyword evidence="6" id="KW-0325">Glycoprotein</keyword>
<comment type="subcellular location">
    <subcellularLocation>
        <location evidence="1">Cell membrane</location>
        <topology evidence="1">Lipid-anchor</topology>
        <topology evidence="1">GPI-anchor</topology>
    </subcellularLocation>
</comment>
<accession>A0A9P7V3A8</accession>
<evidence type="ECO:0000256" key="1">
    <source>
        <dbReference type="ARBA" id="ARBA00004609"/>
    </source>
</evidence>
<organism evidence="10 11">
    <name type="scientific">Marasmius oreades</name>
    <name type="common">fairy-ring Marasmius</name>
    <dbReference type="NCBI Taxonomy" id="181124"/>
    <lineage>
        <taxon>Eukaryota</taxon>
        <taxon>Fungi</taxon>
        <taxon>Dikarya</taxon>
        <taxon>Basidiomycota</taxon>
        <taxon>Agaricomycotina</taxon>
        <taxon>Agaricomycetes</taxon>
        <taxon>Agaricomycetidae</taxon>
        <taxon>Agaricales</taxon>
        <taxon>Marasmiineae</taxon>
        <taxon>Marasmiaceae</taxon>
        <taxon>Marasmius</taxon>
    </lineage>
</organism>
<evidence type="ECO:0000313" key="11">
    <source>
        <dbReference type="Proteomes" id="UP001049176"/>
    </source>
</evidence>
<evidence type="ECO:0000256" key="6">
    <source>
        <dbReference type="ARBA" id="ARBA00023180"/>
    </source>
</evidence>
<evidence type="ECO:0000256" key="7">
    <source>
        <dbReference type="ARBA" id="ARBA00023288"/>
    </source>
</evidence>
<dbReference type="PANTHER" id="PTHR34992:SF11">
    <property type="entry name" value="COPPER ACQUISITION FACTOR BIM1-LIKE DOMAIN-CONTAINING PROTEIN"/>
    <property type="match status" value="1"/>
</dbReference>
<reference evidence="10" key="1">
    <citation type="journal article" date="2021" name="Genome Biol. Evol.">
        <title>The assembled and annotated genome of the fairy-ring fungus Marasmius oreades.</title>
        <authorList>
            <person name="Hiltunen M."/>
            <person name="Ament-Velasquez S.L."/>
            <person name="Johannesson H."/>
        </authorList>
    </citation>
    <scope>NUCLEOTIDE SEQUENCE</scope>
    <source>
        <strain evidence="10">03SP1</strain>
    </source>
</reference>
<sequence>MPFTPFAFLLAFCTSAVRAHFRLQFPDPRGAFVAQKEIDFCGGYTDAVNNRTAFPLSGGMISISSGHENFVVGVLLSTSQNANTWEAFNNAGGQQQLVRNYARQPSAGTFCIPLDLNSTGIAGVQEGTNVTIQIVYLGGDGNLYQVRPLSQTVADSLFWL</sequence>
<feature type="signal peptide" evidence="8">
    <location>
        <begin position="1"/>
        <end position="19"/>
    </location>
</feature>
<keyword evidence="4 8" id="KW-0732">Signal</keyword>
<dbReference type="InterPro" id="IPR046530">
    <property type="entry name" value="BIM1-like_dom"/>
</dbReference>
<dbReference type="GeneID" id="66070380"/>
<dbReference type="RefSeq" id="XP_043015923.1">
    <property type="nucleotide sequence ID" value="XM_043147218.1"/>
</dbReference>
<proteinExistence type="predicted"/>
<dbReference type="CDD" id="cd21176">
    <property type="entry name" value="LPMO_auxiliary-like"/>
    <property type="match status" value="1"/>
</dbReference>